<accession>A0ABP7BQ92</accession>
<feature type="domain" description="N-acetyltransferase" evidence="2">
    <location>
        <begin position="63"/>
        <end position="214"/>
    </location>
</feature>
<dbReference type="PROSITE" id="PS51186">
    <property type="entry name" value="GNAT"/>
    <property type="match status" value="1"/>
</dbReference>
<reference evidence="4" key="1">
    <citation type="journal article" date="2019" name="Int. J. Syst. Evol. Microbiol.">
        <title>The Global Catalogue of Microorganisms (GCM) 10K type strain sequencing project: providing services to taxonomists for standard genome sequencing and annotation.</title>
        <authorList>
            <consortium name="The Broad Institute Genomics Platform"/>
            <consortium name="The Broad Institute Genome Sequencing Center for Infectious Disease"/>
            <person name="Wu L."/>
            <person name="Ma J."/>
        </authorList>
    </citation>
    <scope>NUCLEOTIDE SEQUENCE [LARGE SCALE GENOMIC DNA]</scope>
    <source>
        <strain evidence="4">JCM 16546</strain>
    </source>
</reference>
<organism evidence="3 4">
    <name type="scientific">Microbacterium marinilacus</name>
    <dbReference type="NCBI Taxonomy" id="415209"/>
    <lineage>
        <taxon>Bacteria</taxon>
        <taxon>Bacillati</taxon>
        <taxon>Actinomycetota</taxon>
        <taxon>Actinomycetes</taxon>
        <taxon>Micrococcales</taxon>
        <taxon>Microbacteriaceae</taxon>
        <taxon>Microbacterium</taxon>
    </lineage>
</organism>
<feature type="region of interest" description="Disordered" evidence="1">
    <location>
        <begin position="28"/>
        <end position="48"/>
    </location>
</feature>
<protein>
    <recommendedName>
        <fullName evidence="2">N-acetyltransferase domain-containing protein</fullName>
    </recommendedName>
</protein>
<dbReference type="InterPro" id="IPR000182">
    <property type="entry name" value="GNAT_dom"/>
</dbReference>
<dbReference type="Gene3D" id="3.40.630.30">
    <property type="match status" value="1"/>
</dbReference>
<proteinExistence type="predicted"/>
<evidence type="ECO:0000313" key="4">
    <source>
        <dbReference type="Proteomes" id="UP001410795"/>
    </source>
</evidence>
<evidence type="ECO:0000259" key="2">
    <source>
        <dbReference type="PROSITE" id="PS51186"/>
    </source>
</evidence>
<sequence>MTDLAGPERPAGSRDDVVAGDAARLVDEEDAGGGTHAIQGTRPALGRGSGAAYAGRVTSIHAAPVSEIPPLTLYEILRLRVDVFVVEQECPYPELDGRDVEPTALHLWATDGDRVVATVRLLHDPEGRGEDRRIGRVATAPDARGRGVAGELMRRALELCADRPADDTAAPAARTVRLDAQSHLSGWYGRFGFTTDGPEFLEDGIPHVPMVRTV</sequence>
<dbReference type="Pfam" id="PF13673">
    <property type="entry name" value="Acetyltransf_10"/>
    <property type="match status" value="1"/>
</dbReference>
<dbReference type="SUPFAM" id="SSF55729">
    <property type="entry name" value="Acyl-CoA N-acyltransferases (Nat)"/>
    <property type="match status" value="1"/>
</dbReference>
<dbReference type="Proteomes" id="UP001410795">
    <property type="component" value="Unassembled WGS sequence"/>
</dbReference>
<keyword evidence="4" id="KW-1185">Reference proteome</keyword>
<dbReference type="CDD" id="cd04301">
    <property type="entry name" value="NAT_SF"/>
    <property type="match status" value="1"/>
</dbReference>
<gene>
    <name evidence="3" type="ORF">GCM10022202_28890</name>
</gene>
<comment type="caution">
    <text evidence="3">The sequence shown here is derived from an EMBL/GenBank/DDBJ whole genome shotgun (WGS) entry which is preliminary data.</text>
</comment>
<evidence type="ECO:0000313" key="3">
    <source>
        <dbReference type="EMBL" id="GAA3665050.1"/>
    </source>
</evidence>
<dbReference type="EMBL" id="BAAAYV010000019">
    <property type="protein sequence ID" value="GAA3665050.1"/>
    <property type="molecule type" value="Genomic_DNA"/>
</dbReference>
<name>A0ABP7BQ92_9MICO</name>
<evidence type="ECO:0000256" key="1">
    <source>
        <dbReference type="SAM" id="MobiDB-lite"/>
    </source>
</evidence>
<dbReference type="InterPro" id="IPR016181">
    <property type="entry name" value="Acyl_CoA_acyltransferase"/>
</dbReference>